<evidence type="ECO:0000313" key="1">
    <source>
        <dbReference type="EMBL" id="GAH13706.1"/>
    </source>
</evidence>
<name>X1CYV7_9ZZZZ</name>
<comment type="caution">
    <text evidence="1">The sequence shown here is derived from an EMBL/GenBank/DDBJ whole genome shotgun (WGS) entry which is preliminary data.</text>
</comment>
<dbReference type="EMBL" id="BART01036711">
    <property type="protein sequence ID" value="GAH13706.1"/>
    <property type="molecule type" value="Genomic_DNA"/>
</dbReference>
<proteinExistence type="predicted"/>
<accession>X1CYV7</accession>
<organism evidence="1">
    <name type="scientific">marine sediment metagenome</name>
    <dbReference type="NCBI Taxonomy" id="412755"/>
    <lineage>
        <taxon>unclassified sequences</taxon>
        <taxon>metagenomes</taxon>
        <taxon>ecological metagenomes</taxon>
    </lineage>
</organism>
<dbReference type="AlphaFoldDB" id="X1CYV7"/>
<protein>
    <submittedName>
        <fullName evidence="1">Uncharacterized protein</fullName>
    </submittedName>
</protein>
<feature type="non-terminal residue" evidence="1">
    <location>
        <position position="59"/>
    </location>
</feature>
<sequence length="59" mass="6878">MSKSNTGSRKWKDRLLRSSIPLECECGNLLVKEGFIIDYGFCYTREISDRIKENSVDFK</sequence>
<reference evidence="1" key="1">
    <citation type="journal article" date="2014" name="Front. Microbiol.">
        <title>High frequency of phylogenetically diverse reductive dehalogenase-homologous genes in deep subseafloor sedimentary metagenomes.</title>
        <authorList>
            <person name="Kawai M."/>
            <person name="Futagami T."/>
            <person name="Toyoda A."/>
            <person name="Takaki Y."/>
            <person name="Nishi S."/>
            <person name="Hori S."/>
            <person name="Arai W."/>
            <person name="Tsubouchi T."/>
            <person name="Morono Y."/>
            <person name="Uchiyama I."/>
            <person name="Ito T."/>
            <person name="Fujiyama A."/>
            <person name="Inagaki F."/>
            <person name="Takami H."/>
        </authorList>
    </citation>
    <scope>NUCLEOTIDE SEQUENCE</scope>
    <source>
        <strain evidence="1">Expedition CK06-06</strain>
    </source>
</reference>
<gene>
    <name evidence="1" type="ORF">S01H4_61775</name>
</gene>